<sequence length="298" mass="32875">MSRILPDVPPRSPEPAALRAAAENAGARAYVEAARLIAGGSHARTWLLRIANPAREVVLREFPPGDPAGTNEARVLTILDGLGGLAPRLIANAADENGSWVVITRLPGQADIRPADPHRFATELGTTLARLHRTPLPALSGLDSLHDRWGGSRRRPSGPAAGLVLEAWDQILTTRRVLTHYDFQSGNVLWEGDTLSGVVDWEGAVLGPPGYDIGWARFDLFLLYGEQLADVFLNAYNTIADIPLEDPGLWDLWTIARSHVGVEDWVPNYHDLGRPDLTATELRRRHTWWTNRTLAKRR</sequence>
<dbReference type="EMBL" id="PVNH01000005">
    <property type="protein sequence ID" value="PRX47570.1"/>
    <property type="molecule type" value="Genomic_DNA"/>
</dbReference>
<gene>
    <name evidence="2" type="ORF">B0I33_105149</name>
</gene>
<dbReference type="InterPro" id="IPR002575">
    <property type="entry name" value="Aminoglycoside_PTrfase"/>
</dbReference>
<protein>
    <submittedName>
        <fullName evidence="2">Aminoglycoside phosphotransferase (APT) family kinase protein</fullName>
    </submittedName>
</protein>
<dbReference type="InterPro" id="IPR051678">
    <property type="entry name" value="AGP_Transferase"/>
</dbReference>
<feature type="domain" description="Aminoglycoside phosphotransferase" evidence="1">
    <location>
        <begin position="35"/>
        <end position="237"/>
    </location>
</feature>
<comment type="caution">
    <text evidence="2">The sequence shown here is derived from an EMBL/GenBank/DDBJ whole genome shotgun (WGS) entry which is preliminary data.</text>
</comment>
<keyword evidence="2" id="KW-0808">Transferase</keyword>
<reference evidence="2 3" key="1">
    <citation type="submission" date="2018-03" db="EMBL/GenBank/DDBJ databases">
        <title>Genomic Encyclopedia of Type Strains, Phase III (KMG-III): the genomes of soil and plant-associated and newly described type strains.</title>
        <authorList>
            <person name="Whitman W."/>
        </authorList>
    </citation>
    <scope>NUCLEOTIDE SEQUENCE [LARGE SCALE GENOMIC DNA]</scope>
    <source>
        <strain evidence="2 3">CGMCC 4.7125</strain>
    </source>
</reference>
<dbReference type="PANTHER" id="PTHR21310">
    <property type="entry name" value="AMINOGLYCOSIDE PHOSPHOTRANSFERASE-RELATED-RELATED"/>
    <property type="match status" value="1"/>
</dbReference>
<proteinExistence type="predicted"/>
<evidence type="ECO:0000313" key="3">
    <source>
        <dbReference type="Proteomes" id="UP000238362"/>
    </source>
</evidence>
<dbReference type="GO" id="GO:0016301">
    <property type="term" value="F:kinase activity"/>
    <property type="evidence" value="ECO:0007669"/>
    <property type="project" value="UniProtKB-KW"/>
</dbReference>
<dbReference type="Proteomes" id="UP000238362">
    <property type="component" value="Unassembled WGS sequence"/>
</dbReference>
<dbReference type="Pfam" id="PF01636">
    <property type="entry name" value="APH"/>
    <property type="match status" value="1"/>
</dbReference>
<dbReference type="AlphaFoldDB" id="A0A2T0LUP6"/>
<dbReference type="InterPro" id="IPR011009">
    <property type="entry name" value="Kinase-like_dom_sf"/>
</dbReference>
<dbReference type="SUPFAM" id="SSF56112">
    <property type="entry name" value="Protein kinase-like (PK-like)"/>
    <property type="match status" value="1"/>
</dbReference>
<name>A0A2T0LUP6_9PSEU</name>
<organism evidence="2 3">
    <name type="scientific">Prauserella shujinwangii</name>
    <dbReference type="NCBI Taxonomy" id="1453103"/>
    <lineage>
        <taxon>Bacteria</taxon>
        <taxon>Bacillati</taxon>
        <taxon>Actinomycetota</taxon>
        <taxon>Actinomycetes</taxon>
        <taxon>Pseudonocardiales</taxon>
        <taxon>Pseudonocardiaceae</taxon>
        <taxon>Prauserella</taxon>
    </lineage>
</organism>
<accession>A0A2T0LUP6</accession>
<evidence type="ECO:0000313" key="2">
    <source>
        <dbReference type="EMBL" id="PRX47570.1"/>
    </source>
</evidence>
<keyword evidence="2" id="KW-0418">Kinase</keyword>
<keyword evidence="3" id="KW-1185">Reference proteome</keyword>
<evidence type="ECO:0000259" key="1">
    <source>
        <dbReference type="Pfam" id="PF01636"/>
    </source>
</evidence>
<dbReference type="Gene3D" id="3.90.1200.10">
    <property type="match status" value="1"/>
</dbReference>